<dbReference type="FunFam" id="3.40.50.300:FF:000742">
    <property type="entry name" value="NFX1-type zinc finger-containing protein 1"/>
    <property type="match status" value="1"/>
</dbReference>
<feature type="domain" description="NF-X1-type" evidence="6">
    <location>
        <begin position="1213"/>
        <end position="1233"/>
    </location>
</feature>
<dbReference type="OrthoDB" id="2423195at2759"/>
<keyword evidence="4" id="KW-0862">Zinc</keyword>
<evidence type="ECO:0000313" key="8">
    <source>
        <dbReference type="Proteomes" id="UP000596742"/>
    </source>
</evidence>
<dbReference type="GO" id="GO:0004386">
    <property type="term" value="F:helicase activity"/>
    <property type="evidence" value="ECO:0007669"/>
    <property type="project" value="InterPro"/>
</dbReference>
<dbReference type="Proteomes" id="UP000596742">
    <property type="component" value="Unassembled WGS sequence"/>
</dbReference>
<feature type="domain" description="NF-X1-type" evidence="6">
    <location>
        <begin position="1268"/>
        <end position="1293"/>
    </location>
</feature>
<keyword evidence="8" id="KW-1185">Reference proteome</keyword>
<keyword evidence="2" id="KW-0677">Repeat</keyword>
<dbReference type="GO" id="GO:0031048">
    <property type="term" value="P:regulatory ncRNA-mediated heterochromatin formation"/>
    <property type="evidence" value="ECO:0007669"/>
    <property type="project" value="TreeGrafter"/>
</dbReference>
<dbReference type="GO" id="GO:0008270">
    <property type="term" value="F:zinc ion binding"/>
    <property type="evidence" value="ECO:0007669"/>
    <property type="project" value="UniProtKB-KW"/>
</dbReference>
<evidence type="ECO:0000256" key="2">
    <source>
        <dbReference type="ARBA" id="ARBA00022737"/>
    </source>
</evidence>
<dbReference type="CDD" id="cd18808">
    <property type="entry name" value="SF1_C_Upf1"/>
    <property type="match status" value="1"/>
</dbReference>
<dbReference type="GO" id="GO:0031380">
    <property type="term" value="C:nuclear RNA-directed RNA polymerase complex"/>
    <property type="evidence" value="ECO:0007669"/>
    <property type="project" value="TreeGrafter"/>
</dbReference>
<dbReference type="Pfam" id="PF25396">
    <property type="entry name" value="ZNFX1"/>
    <property type="match status" value="1"/>
</dbReference>
<feature type="domain" description="NF-X1-type" evidence="6">
    <location>
        <begin position="1352"/>
        <end position="1372"/>
    </location>
</feature>
<feature type="domain" description="NF-X1-type" evidence="6">
    <location>
        <begin position="1241"/>
        <end position="1260"/>
    </location>
</feature>
<feature type="domain" description="NF-X1-type" evidence="6">
    <location>
        <begin position="1185"/>
        <end position="1211"/>
    </location>
</feature>
<dbReference type="Gene3D" id="3.40.50.300">
    <property type="entry name" value="P-loop containing nucleotide triphosphate hydrolases"/>
    <property type="match status" value="3"/>
</dbReference>
<feature type="domain" description="NF-X1-type" evidence="6">
    <location>
        <begin position="1296"/>
        <end position="1317"/>
    </location>
</feature>
<gene>
    <name evidence="7" type="ORF">MGAL_10B092515</name>
</gene>
<dbReference type="PANTHER" id="PTHR10887:SF341">
    <property type="entry name" value="NFX1-TYPE ZINC FINGER-CONTAINING PROTEIN 1"/>
    <property type="match status" value="1"/>
</dbReference>
<sequence length="1586" mass="184892">MATSSADLEISVNYLRRILNFEDEQILECFTTLSKELHRFINSAELTIEAIEILIHLIACASRSEQHSSRQKNLQLLQSITESPILNNSGAKLLMLKSSTCKDFHSYPCLLIDFLSILQKINGTIPSALNTPQKIGLVSLLKKEIEESDDLKNDQQVSENINELQECLIRKLTERAEAARNLKKREKEFEDRLKPPDDFWCLSVMPREEDLLYQTLFLRRNKAKGKYNDLDHYLDVQFRLYREDCIVPLRDVYEEFIRKDAENENFRLENGRIYRDVNVQRETSTSIDHGEVFSIQLNDEHRQRIRWNNSKRLIFGSVLLLSFDRFKTTLFVLVSESKPDEMKETGTFRIKIFRTRQNQQIPRETPGILLEATSAYFEAYHHVLTAMQSIKEDNLPFQKYIVSCNNSVGMPFYLAIDPDIKFDLGPVLSVKQTIHESSDSSDDEKEFDVDISPLRTKSEKGTQKMNFEEYMMKVTDKDDWPSEEELGMDESQRKAFISSLTKEFVLIQGPPGTGKTYIGLQIAKTLLHNREKWKIIRGYDQNGEMIESKQCLLIVCYTNHALDQFVEGIIDFIPEKAFNNEIPSVIRIGNQSKNEAVNKYSIKNQRHKVQRRQHAREVLEAANRTKDTILSIRAILKIIQGQDVVLHFRQLKNFMSERHVHNFQNDPSENWLDWIHISPKSWFLEVQRKRSQKKRKRKAVKTKIRANLQQPVLDIVTEAEYEYSERSLDENVDFKFNENSIGINVNNQLSEILTDLQDRTCIQILHEEAEIVSIELKSSITANHNLIERKGNLWNLSFENRWKLYRHWLRKYVVDLKERLKMKENEFNEIFEDYKKARLELDEEILKHASVIAMTTTGAAKYHQLLMQIGPQITIIEEAAEVPEAHIVTAINPACEHLILIGDHKQLEPKPAVRELATRFNLSISLFERMLNNGLEYDCLQRQHRMRPEISELVRHMYPKLYDNSNVLEYENIKGIRQNLFFITHEYDEQYNRDGKSFSNEHEAEYVKELCTYLVKQGYKRSEITILAAYTGQMFLIRGKMPRAQFEGINTCVLDNYQGEENEIILLSLVRSNDNGDIGFLRRGNRICVALSRAKKGLYIIGNSKTLTKDCKEWQTVVKKIKSNNKEDTNREFPRPDCGKSFGKALPLYCQNHPEQEGIRAELPADFTRAPEGGCELFCGMTLKCGHVCHLRCHPYDTDHVVYECRRKCLNECDESHQCNKHCHFPKSCNCEVIMERILQCHHTVKLKCHIDPLEHQCVVDVTRTLLCEHNIILKCHINYEKYMCRELVTCTRDDCRHEYNRECHDIAFERRNKCERKVEKTLKCGHIEIIKCYQNIDGTFFYCTKKCLKQCYNNHICDRACHFSSECQCDVKIDKTLPRCGHDILIECSEEVNQLTRCTEQVDFILERCGHHQNISCSEKHRIETAEPGKRESYEKSIKCREIIPVDLPKCGHTKLAECWKSFKIKEAGKYMMDYKEDVYDLKCSKEVVFNLECGHSITTECCKKLSYENNCATSQTEGKAGIECETMVGLHLVCCHTTTVKCFESFRYENMKKLIASPRAFARAFTNIKCSEIVDIELNCGHMG</sequence>
<organism evidence="7 8">
    <name type="scientific">Mytilus galloprovincialis</name>
    <name type="common">Mediterranean mussel</name>
    <dbReference type="NCBI Taxonomy" id="29158"/>
    <lineage>
        <taxon>Eukaryota</taxon>
        <taxon>Metazoa</taxon>
        <taxon>Spiralia</taxon>
        <taxon>Lophotrochozoa</taxon>
        <taxon>Mollusca</taxon>
        <taxon>Bivalvia</taxon>
        <taxon>Autobranchia</taxon>
        <taxon>Pteriomorphia</taxon>
        <taxon>Mytilida</taxon>
        <taxon>Mytiloidea</taxon>
        <taxon>Mytilidae</taxon>
        <taxon>Mytilinae</taxon>
        <taxon>Mytilus</taxon>
    </lineage>
</organism>
<name>A0A8B6DHU6_MYTGA</name>
<evidence type="ECO:0000256" key="5">
    <source>
        <dbReference type="SAM" id="Coils"/>
    </source>
</evidence>
<accession>A0A8B6DHU6</accession>
<dbReference type="InterPro" id="IPR041679">
    <property type="entry name" value="DNA2/NAM7-like_C"/>
</dbReference>
<dbReference type="Pfam" id="PF13086">
    <property type="entry name" value="AAA_11"/>
    <property type="match status" value="1"/>
</dbReference>
<evidence type="ECO:0000313" key="7">
    <source>
        <dbReference type="EMBL" id="VDI20426.1"/>
    </source>
</evidence>
<dbReference type="PANTHER" id="PTHR10887">
    <property type="entry name" value="DNA2/NAM7 HELICASE FAMILY"/>
    <property type="match status" value="1"/>
</dbReference>
<dbReference type="InterPro" id="IPR041677">
    <property type="entry name" value="DNA2/NAM7_AAA_11"/>
</dbReference>
<evidence type="ECO:0000259" key="6">
    <source>
        <dbReference type="SMART" id="SM00438"/>
    </source>
</evidence>
<dbReference type="SMART" id="SM00438">
    <property type="entry name" value="ZnF_NFX"/>
    <property type="match status" value="6"/>
</dbReference>
<evidence type="ECO:0000256" key="1">
    <source>
        <dbReference type="ARBA" id="ARBA00022723"/>
    </source>
</evidence>
<keyword evidence="3" id="KW-0863">Zinc-finger</keyword>
<keyword evidence="1" id="KW-0479">Metal-binding</keyword>
<proteinExistence type="predicted"/>
<dbReference type="InterPro" id="IPR045055">
    <property type="entry name" value="DNA2/NAM7-like"/>
</dbReference>
<protein>
    <recommendedName>
        <fullName evidence="6">NF-X1-type domain-containing protein</fullName>
    </recommendedName>
</protein>
<dbReference type="Pfam" id="PF13087">
    <property type="entry name" value="AAA_12"/>
    <property type="match status" value="1"/>
</dbReference>
<dbReference type="InterPro" id="IPR000967">
    <property type="entry name" value="Znf_NFX1"/>
</dbReference>
<dbReference type="EMBL" id="UYJE01003581">
    <property type="protein sequence ID" value="VDI20426.1"/>
    <property type="molecule type" value="Genomic_DNA"/>
</dbReference>
<feature type="coiled-coil region" evidence="5">
    <location>
        <begin position="813"/>
        <end position="840"/>
    </location>
</feature>
<dbReference type="InterPro" id="IPR057373">
    <property type="entry name" value="ZNFX1"/>
</dbReference>
<evidence type="ECO:0000256" key="3">
    <source>
        <dbReference type="ARBA" id="ARBA00022771"/>
    </source>
</evidence>
<dbReference type="SUPFAM" id="SSF52540">
    <property type="entry name" value="P-loop containing nucleoside triphosphate hydrolases"/>
    <property type="match status" value="1"/>
</dbReference>
<keyword evidence="5" id="KW-0175">Coiled coil</keyword>
<evidence type="ECO:0000256" key="4">
    <source>
        <dbReference type="ARBA" id="ARBA00022833"/>
    </source>
</evidence>
<dbReference type="InterPro" id="IPR047187">
    <property type="entry name" value="SF1_C_Upf1"/>
</dbReference>
<dbReference type="InterPro" id="IPR027417">
    <property type="entry name" value="P-loop_NTPase"/>
</dbReference>
<comment type="caution">
    <text evidence="7">The sequence shown here is derived from an EMBL/GenBank/DDBJ whole genome shotgun (WGS) entry which is preliminary data.</text>
</comment>
<reference evidence="7" key="1">
    <citation type="submission" date="2018-11" db="EMBL/GenBank/DDBJ databases">
        <authorList>
            <person name="Alioto T."/>
            <person name="Alioto T."/>
        </authorList>
    </citation>
    <scope>NUCLEOTIDE SEQUENCE</scope>
</reference>